<dbReference type="GO" id="GO:0003922">
    <property type="term" value="F:GMP synthase (glutamine-hydrolyzing) activity"/>
    <property type="evidence" value="ECO:0007669"/>
    <property type="project" value="UniProtKB-EC"/>
</dbReference>
<dbReference type="CDD" id="cd01741">
    <property type="entry name" value="GATase1_1"/>
    <property type="match status" value="1"/>
</dbReference>
<keyword evidence="3" id="KW-1185">Reference proteome</keyword>
<dbReference type="EC" id="6.3.5.2" evidence="2"/>
<dbReference type="InterPro" id="IPR029062">
    <property type="entry name" value="Class_I_gatase-like"/>
</dbReference>
<name>A0A6B8VGC6_9CORY</name>
<proteinExistence type="predicted"/>
<evidence type="ECO:0000313" key="2">
    <source>
        <dbReference type="EMBL" id="QGU02049.1"/>
    </source>
</evidence>
<dbReference type="PANTHER" id="PTHR42695">
    <property type="entry name" value="GLUTAMINE AMIDOTRANSFERASE YLR126C-RELATED"/>
    <property type="match status" value="1"/>
</dbReference>
<reference evidence="3" key="1">
    <citation type="submission" date="2019-11" db="EMBL/GenBank/DDBJ databases">
        <title>Complete genome sequence of Corynebacterium kalinowskii 1959, a novel Corynebacterium species isolated from soil of a small paddock in Vilsendorf, Germany.</title>
        <authorList>
            <person name="Schaffert L."/>
            <person name="Ruwe M."/>
            <person name="Milse J."/>
            <person name="Hanuschka K."/>
            <person name="Ortseifen V."/>
            <person name="Droste J."/>
            <person name="Brandt D."/>
            <person name="Schlueter L."/>
            <person name="Kutter Y."/>
            <person name="Vinke S."/>
            <person name="Viehoefer P."/>
            <person name="Jacob L."/>
            <person name="Luebke N.-C."/>
            <person name="Schulte-Berndt E."/>
            <person name="Hain C."/>
            <person name="Linder M."/>
            <person name="Schmidt P."/>
            <person name="Wollenschlaeger L."/>
            <person name="Luttermann T."/>
            <person name="Thieme E."/>
            <person name="Hassa J."/>
            <person name="Haak M."/>
            <person name="Wittchen M."/>
            <person name="Mentz A."/>
            <person name="Persicke M."/>
            <person name="Busche T."/>
            <person name="Ruckert C."/>
        </authorList>
    </citation>
    <scope>NUCLEOTIDE SEQUENCE [LARGE SCALE GENOMIC DNA]</scope>
    <source>
        <strain evidence="3">1959</strain>
    </source>
</reference>
<gene>
    <name evidence="2" type="primary">guaA1</name>
    <name evidence="2" type="ORF">CKALI_05900</name>
</gene>
<sequence length="237" mass="26004">MSKFVLVAARKGKEILDSEYRDFIKSTGLLPTQLDHVVLDSESAEVGDLSSYDGIFVGGSPFNVMDENYAPEQSHVQAQLMTLLHLPVPKMFVCFGQSLLTFELGGVVGSSYSEPAGSTVVELTEAAQADPLLQGLPRQFEALTGHTESVEKLPEGAVLLATGPTCPVQMFRLGEDTWACQFHAEMDAQGLEARMLYYLNKGYFDPAEFDNIMSRVKQVDTSDVKRILHNFVAFAAD</sequence>
<dbReference type="KEGG" id="ckw:CKALI_05900"/>
<protein>
    <submittedName>
        <fullName evidence="2">GMP synthase [glutamine-hydrolyzing]</fullName>
        <ecNumber evidence="2">6.3.5.2</ecNumber>
    </submittedName>
</protein>
<dbReference type="Pfam" id="PF00117">
    <property type="entry name" value="GATase"/>
    <property type="match status" value="1"/>
</dbReference>
<dbReference type="SUPFAM" id="SSF52317">
    <property type="entry name" value="Class I glutamine amidotransferase-like"/>
    <property type="match status" value="1"/>
</dbReference>
<evidence type="ECO:0000259" key="1">
    <source>
        <dbReference type="Pfam" id="PF00117"/>
    </source>
</evidence>
<dbReference type="AlphaFoldDB" id="A0A6B8VGC6"/>
<dbReference type="PANTHER" id="PTHR42695:SF5">
    <property type="entry name" value="GLUTAMINE AMIDOTRANSFERASE YLR126C-RELATED"/>
    <property type="match status" value="1"/>
</dbReference>
<dbReference type="Gene3D" id="3.40.50.880">
    <property type="match status" value="1"/>
</dbReference>
<dbReference type="InterPro" id="IPR017926">
    <property type="entry name" value="GATASE"/>
</dbReference>
<dbReference type="RefSeq" id="WP_156192407.1">
    <property type="nucleotide sequence ID" value="NZ_CP046452.1"/>
</dbReference>
<keyword evidence="2" id="KW-0436">Ligase</keyword>
<dbReference type="EMBL" id="CP046452">
    <property type="protein sequence ID" value="QGU02049.1"/>
    <property type="molecule type" value="Genomic_DNA"/>
</dbReference>
<dbReference type="NCBIfam" id="NF005743">
    <property type="entry name" value="PRK07567.1"/>
    <property type="match status" value="1"/>
</dbReference>
<organism evidence="2 3">
    <name type="scientific">Corynebacterium kalinowskii</name>
    <dbReference type="NCBI Taxonomy" id="2675216"/>
    <lineage>
        <taxon>Bacteria</taxon>
        <taxon>Bacillati</taxon>
        <taxon>Actinomycetota</taxon>
        <taxon>Actinomycetes</taxon>
        <taxon>Mycobacteriales</taxon>
        <taxon>Corynebacteriaceae</taxon>
        <taxon>Corynebacterium</taxon>
    </lineage>
</organism>
<feature type="domain" description="Glutamine amidotransferase" evidence="1">
    <location>
        <begin position="39"/>
        <end position="195"/>
    </location>
</feature>
<dbReference type="GO" id="GO:0005829">
    <property type="term" value="C:cytosol"/>
    <property type="evidence" value="ECO:0007669"/>
    <property type="project" value="TreeGrafter"/>
</dbReference>
<dbReference type="PROSITE" id="PS51273">
    <property type="entry name" value="GATASE_TYPE_1"/>
    <property type="match status" value="1"/>
</dbReference>
<evidence type="ECO:0000313" key="3">
    <source>
        <dbReference type="Proteomes" id="UP000427071"/>
    </source>
</evidence>
<dbReference type="Proteomes" id="UP000427071">
    <property type="component" value="Chromosome"/>
</dbReference>
<accession>A0A6B8VGC6</accession>
<dbReference type="InterPro" id="IPR044992">
    <property type="entry name" value="ChyE-like"/>
</dbReference>